<proteinExistence type="predicted"/>
<dbReference type="EMBL" id="CACRUW010000028">
    <property type="protein sequence ID" value="VYU70793.1"/>
    <property type="molecule type" value="Genomic_DNA"/>
</dbReference>
<keyword evidence="1" id="KW-0812">Transmembrane</keyword>
<feature type="transmembrane region" description="Helical" evidence="1">
    <location>
        <begin position="79"/>
        <end position="99"/>
    </location>
</feature>
<feature type="transmembrane region" description="Helical" evidence="1">
    <location>
        <begin position="155"/>
        <end position="175"/>
    </location>
</feature>
<dbReference type="AlphaFoldDB" id="A0A6N3H361"/>
<feature type="transmembrane region" description="Helical" evidence="1">
    <location>
        <begin position="269"/>
        <end position="292"/>
    </location>
</feature>
<dbReference type="RefSeq" id="WP_005859193.1">
    <property type="nucleotide sequence ID" value="NZ_BQOC01000002.1"/>
</dbReference>
<organism evidence="2">
    <name type="scientific">Parabacteroides distasonis</name>
    <dbReference type="NCBI Taxonomy" id="823"/>
    <lineage>
        <taxon>Bacteria</taxon>
        <taxon>Pseudomonadati</taxon>
        <taxon>Bacteroidota</taxon>
        <taxon>Bacteroidia</taxon>
        <taxon>Bacteroidales</taxon>
        <taxon>Tannerellaceae</taxon>
        <taxon>Parabacteroides</taxon>
    </lineage>
</organism>
<feature type="transmembrane region" description="Helical" evidence="1">
    <location>
        <begin position="239"/>
        <end position="257"/>
    </location>
</feature>
<feature type="transmembrane region" description="Helical" evidence="1">
    <location>
        <begin position="322"/>
        <end position="342"/>
    </location>
</feature>
<feature type="transmembrane region" description="Helical" evidence="1">
    <location>
        <begin position="187"/>
        <end position="209"/>
    </location>
</feature>
<feature type="transmembrane region" description="Helical" evidence="1">
    <location>
        <begin position="105"/>
        <end position="124"/>
    </location>
</feature>
<reference evidence="2" key="1">
    <citation type="submission" date="2019-11" db="EMBL/GenBank/DDBJ databases">
        <authorList>
            <person name="Feng L."/>
        </authorList>
    </citation>
    <scope>NUCLEOTIDE SEQUENCE</scope>
    <source>
        <strain evidence="2">PdistasonisLFYP31</strain>
    </source>
</reference>
<gene>
    <name evidence="2" type="ORF">PDLFYP31_03591</name>
</gene>
<evidence type="ECO:0008006" key="3">
    <source>
        <dbReference type="Google" id="ProtNLM"/>
    </source>
</evidence>
<dbReference type="InterPro" id="IPR049458">
    <property type="entry name" value="EpsG-like"/>
</dbReference>
<dbReference type="Pfam" id="PF14897">
    <property type="entry name" value="EpsG"/>
    <property type="match status" value="1"/>
</dbReference>
<keyword evidence="1" id="KW-0472">Membrane</keyword>
<feature type="transmembrane region" description="Helical" evidence="1">
    <location>
        <begin position="20"/>
        <end position="39"/>
    </location>
</feature>
<sequence>MFCCASIASYREHVTIHKNLFFRWEIILMLLSFAVLFGMRYDVGQDHLAYLDGYINPFLHKEYEPLFALIRDTLSNAGVHPIVFFAVCAFIQVFCLFYFMKDCKFLYPALIVSLFMGQFFIHWMNGIRQDIAGCIFLCAITCVIDKRIVGFFTLVLISVGFHYSAVILFPFYFLYLKKDHYFNSVNVQYLLLFVVAYVAIYNVDLLTYINDDIFYLATLSGYEMYTEDVLERFADITKIGVSMYVFILLDLIIVSYYKKMKCYYCGRKFNIVYDLYFFGTVLQTLFINNLVLARPFRYFRGCKLIIIAYLLFFLYKKGGLTVNAVVFFIVMILLLILFIATIKNEPFYFMSI</sequence>
<name>A0A6N3H361_PARDI</name>
<feature type="transmembrane region" description="Helical" evidence="1">
    <location>
        <begin position="298"/>
        <end position="315"/>
    </location>
</feature>
<protein>
    <recommendedName>
        <fullName evidence="3">EpsG family protein</fullName>
    </recommendedName>
</protein>
<accession>A0A6N3H361</accession>
<keyword evidence="1" id="KW-1133">Transmembrane helix</keyword>
<evidence type="ECO:0000313" key="2">
    <source>
        <dbReference type="EMBL" id="VYU70793.1"/>
    </source>
</evidence>
<evidence type="ECO:0000256" key="1">
    <source>
        <dbReference type="SAM" id="Phobius"/>
    </source>
</evidence>